<dbReference type="AlphaFoldDB" id="A0AAE1JUZ9"/>
<keyword evidence="10" id="KW-0560">Oxidoreductase</keyword>
<evidence type="ECO:0000256" key="4">
    <source>
        <dbReference type="ARBA" id="ARBA00010617"/>
    </source>
</evidence>
<accession>A0AAE1JUZ9</accession>
<evidence type="ECO:0000256" key="9">
    <source>
        <dbReference type="ARBA" id="ARBA00022968"/>
    </source>
</evidence>
<keyword evidence="21" id="KW-0472">Membrane</keyword>
<comment type="catalytic activity">
    <reaction evidence="13">
        <text>L-valine + reduced [NADPH--hemoprotein reductase] + O2 = N-hydroxy-L-valine + oxidized [NADPH--hemoprotein reductase] + H2O + 2 H(+)</text>
        <dbReference type="Rhea" id="RHEA:30491"/>
        <dbReference type="Rhea" id="RHEA-COMP:11964"/>
        <dbReference type="Rhea" id="RHEA-COMP:11965"/>
        <dbReference type="ChEBI" id="CHEBI:15377"/>
        <dbReference type="ChEBI" id="CHEBI:15378"/>
        <dbReference type="ChEBI" id="CHEBI:15379"/>
        <dbReference type="ChEBI" id="CHEBI:57618"/>
        <dbReference type="ChEBI" id="CHEBI:57762"/>
        <dbReference type="ChEBI" id="CHEBI:58210"/>
        <dbReference type="ChEBI" id="CHEBI:61140"/>
    </reaction>
</comment>
<comment type="pathway">
    <text evidence="3">Secondary metabolite biosynthesis.</text>
</comment>
<evidence type="ECO:0000256" key="2">
    <source>
        <dbReference type="ARBA" id="ARBA00004464"/>
    </source>
</evidence>
<feature type="transmembrane region" description="Helical" evidence="21">
    <location>
        <begin position="12"/>
        <end position="31"/>
    </location>
</feature>
<reference evidence="22" key="1">
    <citation type="submission" date="2023-10" db="EMBL/GenBank/DDBJ databases">
        <title>Chromosome-level genome of the transformable northern wattle, Acacia crassicarpa.</title>
        <authorList>
            <person name="Massaro I."/>
            <person name="Sinha N.R."/>
            <person name="Poethig S."/>
            <person name="Leichty A.R."/>
        </authorList>
    </citation>
    <scope>NUCLEOTIDE SEQUENCE</scope>
    <source>
        <strain evidence="22">Acra3RX</strain>
        <tissue evidence="22">Leaf</tissue>
    </source>
</reference>
<evidence type="ECO:0008006" key="24">
    <source>
        <dbReference type="Google" id="ProtNLM"/>
    </source>
</evidence>
<keyword evidence="23" id="KW-1185">Reference proteome</keyword>
<comment type="function">
    <text evidence="19">Involved in the biosynthesis of the cyanogenic glucosides linamarin and lotaustralin and of the nitirle glucosides rhodiocyanoside A and D. Can use L-isoleucine &gt; L-valine as substrate, but not L-leucine, L-phenylalanine or L-tyrosine. Catalyzes multi-step reactions starting with two successive N-hydroxylations using L-isoleucine and, to a lower extent, L-valine as substrates leading to the formation of N,N-dihydroxy-L-valine and N,N-dihydroxy-L-isoleucine, respectively; following spontaneous reactions lead to the production of (E)-2-methylpropanal oxime and (1E,2S)-2-methylbutanal oxime, respectively.</text>
</comment>
<keyword evidence="21" id="KW-1133">Transmembrane helix</keyword>
<evidence type="ECO:0000256" key="16">
    <source>
        <dbReference type="ARBA" id="ARBA00051419"/>
    </source>
</evidence>
<dbReference type="GO" id="GO:0102001">
    <property type="term" value="F:isoleucine N-monooxygenase (oxime forming) activity"/>
    <property type="evidence" value="ECO:0007669"/>
    <property type="project" value="UniProtKB-EC"/>
</dbReference>
<comment type="cofactor">
    <cofactor evidence="1 20">
        <name>heme</name>
        <dbReference type="ChEBI" id="CHEBI:30413"/>
    </cofactor>
</comment>
<comment type="catalytic activity">
    <reaction evidence="15">
        <text>N-hydroxy-L-valine + reduced [NADPH--hemoprotein reductase] + O2 = N,N-dihydroxy-L-valine + oxidized [NADPH--hemoprotein reductase] + H2O + H(+)</text>
        <dbReference type="Rhea" id="RHEA:30495"/>
        <dbReference type="Rhea" id="RHEA-COMP:11964"/>
        <dbReference type="Rhea" id="RHEA-COMP:11965"/>
        <dbReference type="ChEBI" id="CHEBI:15377"/>
        <dbReference type="ChEBI" id="CHEBI:15378"/>
        <dbReference type="ChEBI" id="CHEBI:15379"/>
        <dbReference type="ChEBI" id="CHEBI:57618"/>
        <dbReference type="ChEBI" id="CHEBI:58210"/>
        <dbReference type="ChEBI" id="CHEBI:61140"/>
        <dbReference type="ChEBI" id="CHEBI:61142"/>
    </reaction>
</comment>
<comment type="catalytic activity">
    <reaction evidence="16">
        <text>L-isoleucine + 2 reduced [NADPH--hemoprotein reductase] + 2 O2 = (1E,2S)-2-methylbutanal oxime + 2 oxidized [NADPH--hemoprotein reductase] + CO2 + 3 H2O + 2 H(+)</text>
        <dbReference type="Rhea" id="RHEA:28602"/>
        <dbReference type="Rhea" id="RHEA-COMP:11964"/>
        <dbReference type="Rhea" id="RHEA-COMP:11965"/>
        <dbReference type="ChEBI" id="CHEBI:15377"/>
        <dbReference type="ChEBI" id="CHEBI:15378"/>
        <dbReference type="ChEBI" id="CHEBI:15379"/>
        <dbReference type="ChEBI" id="CHEBI:16526"/>
        <dbReference type="ChEBI" id="CHEBI:57618"/>
        <dbReference type="ChEBI" id="CHEBI:58045"/>
        <dbReference type="ChEBI" id="CHEBI:58210"/>
        <dbReference type="ChEBI" id="CHEBI:134628"/>
        <dbReference type="EC" id="1.14.14.39"/>
    </reaction>
</comment>
<evidence type="ECO:0000256" key="8">
    <source>
        <dbReference type="ARBA" id="ARBA00022848"/>
    </source>
</evidence>
<evidence type="ECO:0000256" key="17">
    <source>
        <dbReference type="ARBA" id="ARBA00052460"/>
    </source>
</evidence>
<evidence type="ECO:0000256" key="19">
    <source>
        <dbReference type="ARBA" id="ARBA00058503"/>
    </source>
</evidence>
<evidence type="ECO:0000256" key="11">
    <source>
        <dbReference type="ARBA" id="ARBA00023004"/>
    </source>
</evidence>
<dbReference type="FunFam" id="1.10.630.10:FF:000037">
    <property type="entry name" value="Cytochrome P450 9"/>
    <property type="match status" value="1"/>
</dbReference>
<comment type="catalytic activity">
    <reaction evidence="14">
        <text>N-hydroxy-L-isoleucine + reduced [NADPH--hemoprotein reductase] + O2 = N,N-dihydroxy-L-isoleucine + oxidized [NADPH--hemoprotein reductase] + H2O + H(+)</text>
        <dbReference type="Rhea" id="RHEA:30483"/>
        <dbReference type="Rhea" id="RHEA-COMP:11964"/>
        <dbReference type="Rhea" id="RHEA-COMP:11965"/>
        <dbReference type="ChEBI" id="CHEBI:15377"/>
        <dbReference type="ChEBI" id="CHEBI:15378"/>
        <dbReference type="ChEBI" id="CHEBI:15379"/>
        <dbReference type="ChEBI" id="CHEBI:57618"/>
        <dbReference type="ChEBI" id="CHEBI:58210"/>
        <dbReference type="ChEBI" id="CHEBI:61131"/>
        <dbReference type="ChEBI" id="CHEBI:61133"/>
    </reaction>
</comment>
<dbReference type="PANTHER" id="PTHR47944">
    <property type="entry name" value="CYTOCHROME P450 98A9"/>
    <property type="match status" value="1"/>
</dbReference>
<dbReference type="InterPro" id="IPR001128">
    <property type="entry name" value="Cyt_P450"/>
</dbReference>
<keyword evidence="5 20" id="KW-0349">Heme</keyword>
<keyword evidence="7" id="KW-0256">Endoplasmic reticulum</keyword>
<protein>
    <recommendedName>
        <fullName evidence="24">Cytochrome P450</fullName>
    </recommendedName>
</protein>
<name>A0AAE1JUZ9_9FABA</name>
<keyword evidence="21" id="KW-0812">Transmembrane</keyword>
<comment type="similarity">
    <text evidence="4">Belongs to the cytochrome P450 family.</text>
</comment>
<dbReference type="PANTHER" id="PTHR47944:SF4">
    <property type="entry name" value="OS09G0441700 PROTEIN"/>
    <property type="match status" value="1"/>
</dbReference>
<evidence type="ECO:0000256" key="12">
    <source>
        <dbReference type="ARBA" id="ARBA00023033"/>
    </source>
</evidence>
<comment type="subcellular location">
    <subcellularLocation>
        <location evidence="2">Microsome membrane</location>
        <topology evidence="2">Single-pass type II membrane protein</topology>
    </subcellularLocation>
</comment>
<keyword evidence="12" id="KW-0503">Monooxygenase</keyword>
<organism evidence="22 23">
    <name type="scientific">Acacia crassicarpa</name>
    <name type="common">northern wattle</name>
    <dbReference type="NCBI Taxonomy" id="499986"/>
    <lineage>
        <taxon>Eukaryota</taxon>
        <taxon>Viridiplantae</taxon>
        <taxon>Streptophyta</taxon>
        <taxon>Embryophyta</taxon>
        <taxon>Tracheophyta</taxon>
        <taxon>Spermatophyta</taxon>
        <taxon>Magnoliopsida</taxon>
        <taxon>eudicotyledons</taxon>
        <taxon>Gunneridae</taxon>
        <taxon>Pentapetalae</taxon>
        <taxon>rosids</taxon>
        <taxon>fabids</taxon>
        <taxon>Fabales</taxon>
        <taxon>Fabaceae</taxon>
        <taxon>Caesalpinioideae</taxon>
        <taxon>mimosoid clade</taxon>
        <taxon>Acacieae</taxon>
        <taxon>Acacia</taxon>
    </lineage>
</organism>
<gene>
    <name evidence="22" type="ORF">QN277_018080</name>
</gene>
<dbReference type="Proteomes" id="UP001293593">
    <property type="component" value="Unassembled WGS sequence"/>
</dbReference>
<evidence type="ECO:0000256" key="5">
    <source>
        <dbReference type="ARBA" id="ARBA00022617"/>
    </source>
</evidence>
<evidence type="ECO:0000256" key="13">
    <source>
        <dbReference type="ARBA" id="ARBA00051005"/>
    </source>
</evidence>
<dbReference type="SUPFAM" id="SSF48264">
    <property type="entry name" value="Cytochrome P450"/>
    <property type="match status" value="1"/>
</dbReference>
<dbReference type="GO" id="GO:0019756">
    <property type="term" value="P:cyanogenic glycoside biosynthetic process"/>
    <property type="evidence" value="ECO:0007669"/>
    <property type="project" value="UniProtKB-ARBA"/>
</dbReference>
<proteinExistence type="inferred from homology"/>
<comment type="catalytic activity">
    <reaction evidence="17">
        <text>L-valine + 2 reduced [NADPH--hemoprotein reductase] + 2 O2 = (E)-2-methylpropanal oxime + 2 oxidized [NADPH--hemoprotein reductase] + CO2 + 3 H2O + 2 H(+)</text>
        <dbReference type="Rhea" id="RHEA:28606"/>
        <dbReference type="Rhea" id="RHEA-COMP:11964"/>
        <dbReference type="Rhea" id="RHEA-COMP:11965"/>
        <dbReference type="ChEBI" id="CHEBI:15377"/>
        <dbReference type="ChEBI" id="CHEBI:15378"/>
        <dbReference type="ChEBI" id="CHEBI:15379"/>
        <dbReference type="ChEBI" id="CHEBI:16526"/>
        <dbReference type="ChEBI" id="CHEBI:57618"/>
        <dbReference type="ChEBI" id="CHEBI:57762"/>
        <dbReference type="ChEBI" id="CHEBI:58210"/>
        <dbReference type="ChEBI" id="CHEBI:61143"/>
        <dbReference type="EC" id="1.14.14.38"/>
    </reaction>
</comment>
<dbReference type="InterPro" id="IPR036396">
    <property type="entry name" value="Cyt_P450_sf"/>
</dbReference>
<evidence type="ECO:0000256" key="14">
    <source>
        <dbReference type="ARBA" id="ARBA00051234"/>
    </source>
</evidence>
<dbReference type="Gene3D" id="1.10.630.10">
    <property type="entry name" value="Cytochrome P450"/>
    <property type="match status" value="1"/>
</dbReference>
<dbReference type="PRINTS" id="PR00463">
    <property type="entry name" value="EP450I"/>
</dbReference>
<dbReference type="EMBL" id="JAWXYG010000004">
    <property type="protein sequence ID" value="KAK4274922.1"/>
    <property type="molecule type" value="Genomic_DNA"/>
</dbReference>
<comment type="caution">
    <text evidence="22">The sequence shown here is derived from an EMBL/GenBank/DDBJ whole genome shotgun (WGS) entry which is preliminary data.</text>
</comment>
<dbReference type="GO" id="GO:0020037">
    <property type="term" value="F:heme binding"/>
    <property type="evidence" value="ECO:0007669"/>
    <property type="project" value="InterPro"/>
</dbReference>
<evidence type="ECO:0000256" key="18">
    <source>
        <dbReference type="ARBA" id="ARBA00052887"/>
    </source>
</evidence>
<keyword evidence="8" id="KW-0492">Microsome</keyword>
<evidence type="ECO:0000256" key="15">
    <source>
        <dbReference type="ARBA" id="ARBA00051269"/>
    </source>
</evidence>
<evidence type="ECO:0000256" key="3">
    <source>
        <dbReference type="ARBA" id="ARBA00005179"/>
    </source>
</evidence>
<sequence length="535" mass="61286">MQAFSSQMQSRAFLSFILPFWPYFIIFIILIQTLKYPHSSPTPFRKHRLPPGPKPWPVIGNLPEMLSSKSAPKWIHQLVKNMNTEIACIKLGNVHVIPVINPTLACEFLKKQDDIFASRPESMSSGLVSRGYKTTVLSPYGEQWKKMKKILNMDLLSPAKHQWLHDKRMEEADNLVRYVYMSQNNNEGGLVNVRIATQHYSGNVIRKIIFNRRYFGEGREDGAPGTEEIEHVDALFTILRYVFAFCVSDYMPCLRALDVDGHKRILKNATRIVNKYHDPIIEQRIKQWKEGTKAETEDWLDVMVSLKDANNKPLLTIQEIKSQITELMLATIDNPSNVVEWALAEMMKQPEILDKATEELDQVVGKDRLVEESDIPKLNYIKACLRESFRLHPSDSFNVPHVAMRDTVVSNYFIPKGSHVLLSRVELGRNPKVWEEPHKFKPERHLRDDGSNVFLIEADLRFITFTTGKRGCPGVVLGTTLLVMLLARLIHGFTWTAPTNQPVELLELETGPFKAHPLVVVAKPRLPNEVYSLSD</sequence>
<keyword evidence="6 20" id="KW-0479">Metal-binding</keyword>
<evidence type="ECO:0000256" key="20">
    <source>
        <dbReference type="PIRSR" id="PIRSR602401-1"/>
    </source>
</evidence>
<dbReference type="GO" id="GO:0005506">
    <property type="term" value="F:iron ion binding"/>
    <property type="evidence" value="ECO:0007669"/>
    <property type="project" value="InterPro"/>
</dbReference>
<evidence type="ECO:0000256" key="10">
    <source>
        <dbReference type="ARBA" id="ARBA00023002"/>
    </source>
</evidence>
<evidence type="ECO:0000313" key="23">
    <source>
        <dbReference type="Proteomes" id="UP001293593"/>
    </source>
</evidence>
<dbReference type="GO" id="GO:0102002">
    <property type="term" value="F:valine N-monooxygenase (oxime forming) activity"/>
    <property type="evidence" value="ECO:0007669"/>
    <property type="project" value="UniProtKB-EC"/>
</dbReference>
<comment type="catalytic activity">
    <reaction evidence="18">
        <text>L-isoleucine + reduced [NADPH--hemoprotein reductase] + O2 = N-hydroxy-L-isoleucine + oxidized [NADPH--hemoprotein reductase] + H2O + 2 H(+)</text>
        <dbReference type="Rhea" id="RHEA:30479"/>
        <dbReference type="Rhea" id="RHEA-COMP:11964"/>
        <dbReference type="Rhea" id="RHEA-COMP:11965"/>
        <dbReference type="ChEBI" id="CHEBI:15377"/>
        <dbReference type="ChEBI" id="CHEBI:15378"/>
        <dbReference type="ChEBI" id="CHEBI:15379"/>
        <dbReference type="ChEBI" id="CHEBI:57618"/>
        <dbReference type="ChEBI" id="CHEBI:58045"/>
        <dbReference type="ChEBI" id="CHEBI:58210"/>
        <dbReference type="ChEBI" id="CHEBI:61131"/>
    </reaction>
</comment>
<evidence type="ECO:0000313" key="22">
    <source>
        <dbReference type="EMBL" id="KAK4274922.1"/>
    </source>
</evidence>
<dbReference type="Pfam" id="PF00067">
    <property type="entry name" value="p450"/>
    <property type="match status" value="1"/>
</dbReference>
<evidence type="ECO:0000256" key="7">
    <source>
        <dbReference type="ARBA" id="ARBA00022824"/>
    </source>
</evidence>
<evidence type="ECO:0000256" key="6">
    <source>
        <dbReference type="ARBA" id="ARBA00022723"/>
    </source>
</evidence>
<evidence type="ECO:0000256" key="1">
    <source>
        <dbReference type="ARBA" id="ARBA00001971"/>
    </source>
</evidence>
<dbReference type="InterPro" id="IPR002401">
    <property type="entry name" value="Cyt_P450_E_grp-I"/>
</dbReference>
<evidence type="ECO:0000256" key="21">
    <source>
        <dbReference type="SAM" id="Phobius"/>
    </source>
</evidence>
<keyword evidence="9" id="KW-0735">Signal-anchor</keyword>
<keyword evidence="11 20" id="KW-0408">Iron</keyword>
<feature type="binding site" description="axial binding residue" evidence="20">
    <location>
        <position position="472"/>
    </location>
    <ligand>
        <name>heme</name>
        <dbReference type="ChEBI" id="CHEBI:30413"/>
    </ligand>
    <ligandPart>
        <name>Fe</name>
        <dbReference type="ChEBI" id="CHEBI:18248"/>
    </ligandPart>
</feature>